<dbReference type="Proteomes" id="UP001444661">
    <property type="component" value="Unassembled WGS sequence"/>
</dbReference>
<gene>
    <name evidence="1" type="ORF">PG993_000594</name>
</gene>
<protein>
    <submittedName>
        <fullName evidence="1">Uncharacterized protein</fullName>
    </submittedName>
</protein>
<accession>A0ABR1U902</accession>
<dbReference type="EMBL" id="JAQQWK010000001">
    <property type="protein sequence ID" value="KAK8055367.1"/>
    <property type="molecule type" value="Genomic_DNA"/>
</dbReference>
<name>A0ABR1U902_9PEZI</name>
<sequence length="59" mass="6567">MEGPTDITELGEVFRQPYGFWEALYPVEGVFFMVSDIVDKAFDFHPASVAAETATPLQV</sequence>
<keyword evidence="2" id="KW-1185">Reference proteome</keyword>
<reference evidence="1 2" key="1">
    <citation type="submission" date="2023-01" db="EMBL/GenBank/DDBJ databases">
        <title>Analysis of 21 Apiospora genomes using comparative genomics revels a genus with tremendous synthesis potential of carbohydrate active enzymes and secondary metabolites.</title>
        <authorList>
            <person name="Sorensen T."/>
        </authorList>
    </citation>
    <scope>NUCLEOTIDE SEQUENCE [LARGE SCALE GENOMIC DNA]</scope>
    <source>
        <strain evidence="1 2">CBS 33761</strain>
    </source>
</reference>
<organism evidence="1 2">
    <name type="scientific">Apiospora rasikravindrae</name>
    <dbReference type="NCBI Taxonomy" id="990691"/>
    <lineage>
        <taxon>Eukaryota</taxon>
        <taxon>Fungi</taxon>
        <taxon>Dikarya</taxon>
        <taxon>Ascomycota</taxon>
        <taxon>Pezizomycotina</taxon>
        <taxon>Sordariomycetes</taxon>
        <taxon>Xylariomycetidae</taxon>
        <taxon>Amphisphaeriales</taxon>
        <taxon>Apiosporaceae</taxon>
        <taxon>Apiospora</taxon>
    </lineage>
</organism>
<proteinExistence type="predicted"/>
<evidence type="ECO:0000313" key="2">
    <source>
        <dbReference type="Proteomes" id="UP001444661"/>
    </source>
</evidence>
<comment type="caution">
    <text evidence="1">The sequence shown here is derived from an EMBL/GenBank/DDBJ whole genome shotgun (WGS) entry which is preliminary data.</text>
</comment>
<evidence type="ECO:0000313" key="1">
    <source>
        <dbReference type="EMBL" id="KAK8055367.1"/>
    </source>
</evidence>